<dbReference type="SUPFAM" id="SSF103473">
    <property type="entry name" value="MFS general substrate transporter"/>
    <property type="match status" value="1"/>
</dbReference>
<dbReference type="FunFam" id="1.20.1250.20:FF:000013">
    <property type="entry name" value="MFS general substrate transporter"/>
    <property type="match status" value="1"/>
</dbReference>
<feature type="transmembrane region" description="Helical" evidence="7">
    <location>
        <begin position="278"/>
        <end position="299"/>
    </location>
</feature>
<evidence type="ECO:0000259" key="8">
    <source>
        <dbReference type="PROSITE" id="PS50850"/>
    </source>
</evidence>
<dbReference type="InterPro" id="IPR011701">
    <property type="entry name" value="MFS"/>
</dbReference>
<keyword evidence="5 7" id="KW-0472">Membrane</keyword>
<reference evidence="9" key="1">
    <citation type="submission" date="2022-07" db="EMBL/GenBank/DDBJ databases">
        <title>Fungi with potential for degradation of polypropylene.</title>
        <authorList>
            <person name="Gostincar C."/>
        </authorList>
    </citation>
    <scope>NUCLEOTIDE SEQUENCE</scope>
    <source>
        <strain evidence="9">EXF-13308</strain>
    </source>
</reference>
<dbReference type="EMBL" id="JANBVO010000011">
    <property type="protein sequence ID" value="KAJ9148878.1"/>
    <property type="molecule type" value="Genomic_DNA"/>
</dbReference>
<organism evidence="9 10">
    <name type="scientific">Pleurostoma richardsiae</name>
    <dbReference type="NCBI Taxonomy" id="41990"/>
    <lineage>
        <taxon>Eukaryota</taxon>
        <taxon>Fungi</taxon>
        <taxon>Dikarya</taxon>
        <taxon>Ascomycota</taxon>
        <taxon>Pezizomycotina</taxon>
        <taxon>Sordariomycetes</taxon>
        <taxon>Sordariomycetidae</taxon>
        <taxon>Calosphaeriales</taxon>
        <taxon>Pleurostomataceae</taxon>
        <taxon>Pleurostoma</taxon>
    </lineage>
</organism>
<feature type="transmembrane region" description="Helical" evidence="7">
    <location>
        <begin position="338"/>
        <end position="358"/>
    </location>
</feature>
<feature type="transmembrane region" description="Helical" evidence="7">
    <location>
        <begin position="82"/>
        <end position="104"/>
    </location>
</feature>
<dbReference type="Proteomes" id="UP001174694">
    <property type="component" value="Unassembled WGS sequence"/>
</dbReference>
<sequence>MGLDSKEQAVTAQPGSQSDASETPVVAFIDPVKEAKMMRKFDIWAIGGLGILYMLANLDRSNIGNAQIAGMPADLGLVGNQYGTAVTLLYATYVPFEGPVAVLLKIIGPKYLLTFCCLAWGCVCLGTGFIQNWQGLYACRMLIGFFEAGLIPCINVYLGMTYKKSERGKRSSVIFAFSAIASAFGGLFAYGLTQIHTGTSFSTWRSLFIVEGIITIIVAPLFFFFFPESARDAWFLTPEEKDLMKLRYELEPHWGIDEKFSWDAVLNGLKDPKFHAHWIFQFSVDISLYGFTTFLPAIVNGLGYTSYKANLMTVPIYFWGLLTFLFTAYMSDRTSNRGYWIGGPLLCLIVGFALLISVDSLGVRYFACYITVMGIYPTTGMSMMWLSDNAAQHFKRATMVGGALTLGNTAGVAVGQIFVAADKPRYIKGLSISMGLAAVALGCVAALMIGMHIVNRQRDRKVRAAEEQGQPLPHEPEKGDYDVHFRYSL</sequence>
<feature type="transmembrane region" description="Helical" evidence="7">
    <location>
        <begin position="172"/>
        <end position="192"/>
    </location>
</feature>
<dbReference type="PANTHER" id="PTHR43791">
    <property type="entry name" value="PERMEASE-RELATED"/>
    <property type="match status" value="1"/>
</dbReference>
<feature type="domain" description="Major facilitator superfamily (MFS) profile" evidence="8">
    <location>
        <begin position="45"/>
        <end position="458"/>
    </location>
</feature>
<protein>
    <submittedName>
        <fullName evidence="9">High-affinity nicotinic acid transporter</fullName>
    </submittedName>
</protein>
<feature type="transmembrane region" description="Helical" evidence="7">
    <location>
        <begin position="111"/>
        <end position="130"/>
    </location>
</feature>
<dbReference type="GO" id="GO:0016020">
    <property type="term" value="C:membrane"/>
    <property type="evidence" value="ECO:0007669"/>
    <property type="project" value="UniProtKB-SubCell"/>
</dbReference>
<accession>A0AA38VUY9</accession>
<dbReference type="Pfam" id="PF07690">
    <property type="entry name" value="MFS_1"/>
    <property type="match status" value="1"/>
</dbReference>
<evidence type="ECO:0000256" key="3">
    <source>
        <dbReference type="ARBA" id="ARBA00022692"/>
    </source>
</evidence>
<evidence type="ECO:0000256" key="1">
    <source>
        <dbReference type="ARBA" id="ARBA00004141"/>
    </source>
</evidence>
<gene>
    <name evidence="9" type="ORF">NKR23_g4679</name>
</gene>
<name>A0AA38VUY9_9PEZI</name>
<evidence type="ECO:0000256" key="5">
    <source>
        <dbReference type="ARBA" id="ARBA00023136"/>
    </source>
</evidence>
<keyword evidence="4 7" id="KW-1133">Transmembrane helix</keyword>
<dbReference type="Gene3D" id="1.20.1250.20">
    <property type="entry name" value="MFS general substrate transporter like domains"/>
    <property type="match status" value="2"/>
</dbReference>
<dbReference type="PANTHER" id="PTHR43791:SF101">
    <property type="entry name" value="HIGH-AFFINITY NICOTINIC ACID TRANSPORTER"/>
    <property type="match status" value="1"/>
</dbReference>
<feature type="transmembrane region" description="Helical" evidence="7">
    <location>
        <begin position="142"/>
        <end position="160"/>
    </location>
</feature>
<evidence type="ECO:0000313" key="9">
    <source>
        <dbReference type="EMBL" id="KAJ9148878.1"/>
    </source>
</evidence>
<evidence type="ECO:0000256" key="2">
    <source>
        <dbReference type="ARBA" id="ARBA00022448"/>
    </source>
</evidence>
<dbReference type="InterPro" id="IPR020846">
    <property type="entry name" value="MFS_dom"/>
</dbReference>
<dbReference type="InterPro" id="IPR036259">
    <property type="entry name" value="MFS_trans_sf"/>
</dbReference>
<evidence type="ECO:0000256" key="4">
    <source>
        <dbReference type="ARBA" id="ARBA00022989"/>
    </source>
</evidence>
<feature type="transmembrane region" description="Helical" evidence="7">
    <location>
        <begin position="311"/>
        <end position="331"/>
    </location>
</feature>
<dbReference type="AlphaFoldDB" id="A0AA38VUY9"/>
<dbReference type="FunFam" id="1.20.1250.20:FF:000018">
    <property type="entry name" value="MFS transporter permease"/>
    <property type="match status" value="1"/>
</dbReference>
<proteinExistence type="predicted"/>
<feature type="transmembrane region" description="Helical" evidence="7">
    <location>
        <begin position="398"/>
        <end position="420"/>
    </location>
</feature>
<evidence type="ECO:0000256" key="6">
    <source>
        <dbReference type="SAM" id="MobiDB-lite"/>
    </source>
</evidence>
<dbReference type="GO" id="GO:0022857">
    <property type="term" value="F:transmembrane transporter activity"/>
    <property type="evidence" value="ECO:0007669"/>
    <property type="project" value="InterPro"/>
</dbReference>
<evidence type="ECO:0000313" key="10">
    <source>
        <dbReference type="Proteomes" id="UP001174694"/>
    </source>
</evidence>
<comment type="caution">
    <text evidence="9">The sequence shown here is derived from an EMBL/GenBank/DDBJ whole genome shotgun (WGS) entry which is preliminary data.</text>
</comment>
<feature type="region of interest" description="Disordered" evidence="6">
    <location>
        <begin position="462"/>
        <end position="481"/>
    </location>
</feature>
<feature type="transmembrane region" description="Helical" evidence="7">
    <location>
        <begin position="204"/>
        <end position="226"/>
    </location>
</feature>
<keyword evidence="2" id="KW-0813">Transport</keyword>
<keyword evidence="3 7" id="KW-0812">Transmembrane</keyword>
<comment type="subcellular location">
    <subcellularLocation>
        <location evidence="1">Membrane</location>
        <topology evidence="1">Multi-pass membrane protein</topology>
    </subcellularLocation>
</comment>
<feature type="transmembrane region" description="Helical" evidence="7">
    <location>
        <begin position="41"/>
        <end position="58"/>
    </location>
</feature>
<feature type="transmembrane region" description="Helical" evidence="7">
    <location>
        <begin position="364"/>
        <end position="386"/>
    </location>
</feature>
<feature type="transmembrane region" description="Helical" evidence="7">
    <location>
        <begin position="432"/>
        <end position="454"/>
    </location>
</feature>
<evidence type="ECO:0000256" key="7">
    <source>
        <dbReference type="SAM" id="Phobius"/>
    </source>
</evidence>
<dbReference type="PROSITE" id="PS50850">
    <property type="entry name" value="MFS"/>
    <property type="match status" value="1"/>
</dbReference>
<keyword evidence="10" id="KW-1185">Reference proteome</keyword>